<evidence type="ECO:0000313" key="5">
    <source>
        <dbReference type="Proteomes" id="UP000187013"/>
    </source>
</evidence>
<dbReference type="OrthoDB" id="4068945at2759"/>
<feature type="transmembrane region" description="Helical" evidence="2">
    <location>
        <begin position="285"/>
        <end position="308"/>
    </location>
</feature>
<gene>
    <name evidence="4" type="ORF">ZYGR_0AY01120</name>
</gene>
<feature type="domain" description="FHA" evidence="3">
    <location>
        <begin position="22"/>
        <end position="84"/>
    </location>
</feature>
<sequence>MEEVRKFRFSLREAQGEKGVIKVIGRASRKDPNRMAQRDNLFYDERSLSRNHALLGIKLMEPLEDGNIVDQFRIYIKDLESTYGIVDLNSEESDPFVIDLKNGERFGLVKLNQPISVNQRRGAKLKFQVDVDDVGLGEFECRVSDVSFDDSPLVTRPSTCDDELEFISPLQGISPSESESESESEGTPCAPNNDLDSVSEDSFYSETSESYALVNLYTLPKADIWEGDDEQRDVKRDGFKVHEEKIGNKRPLSDEDDEDGQGRGQDVQHRPNKRARVGVVSKRDIITGTIGFLLGSVGTIGFLIGIAGRLE</sequence>
<proteinExistence type="predicted"/>
<evidence type="ECO:0000256" key="2">
    <source>
        <dbReference type="SAM" id="Phobius"/>
    </source>
</evidence>
<keyword evidence="2" id="KW-1133">Transmembrane helix</keyword>
<name>A0A1Q3AJA4_ZYGRO</name>
<dbReference type="InterPro" id="IPR000253">
    <property type="entry name" value="FHA_dom"/>
</dbReference>
<reference evidence="4 5" key="1">
    <citation type="submission" date="2016-08" db="EMBL/GenBank/DDBJ databases">
        <title>Draft genome sequence of allopolyploid Zygosaccharomyces rouxii.</title>
        <authorList>
            <person name="Watanabe J."/>
            <person name="Uehara K."/>
            <person name="Mogi Y."/>
            <person name="Tsukioka Y."/>
        </authorList>
    </citation>
    <scope>NUCLEOTIDE SEQUENCE [LARGE SCALE GENOMIC DNA]</scope>
    <source>
        <strain evidence="4 5">NBRC 110957</strain>
    </source>
</reference>
<accession>A0A1Q3AJA4</accession>
<dbReference type="PROSITE" id="PS50006">
    <property type="entry name" value="FHA_DOMAIN"/>
    <property type="match status" value="1"/>
</dbReference>
<dbReference type="AlphaFoldDB" id="A0A1Q3AJA4"/>
<feature type="compositionally biased region" description="Basic and acidic residues" evidence="1">
    <location>
        <begin position="236"/>
        <end position="253"/>
    </location>
</feature>
<protein>
    <recommendedName>
        <fullName evidence="3">FHA domain-containing protein</fullName>
    </recommendedName>
</protein>
<comment type="caution">
    <text evidence="4">The sequence shown here is derived from an EMBL/GenBank/DDBJ whole genome shotgun (WGS) entry which is preliminary data.</text>
</comment>
<organism evidence="4 5">
    <name type="scientific">Zygosaccharomyces rouxii</name>
    <dbReference type="NCBI Taxonomy" id="4956"/>
    <lineage>
        <taxon>Eukaryota</taxon>
        <taxon>Fungi</taxon>
        <taxon>Dikarya</taxon>
        <taxon>Ascomycota</taxon>
        <taxon>Saccharomycotina</taxon>
        <taxon>Saccharomycetes</taxon>
        <taxon>Saccharomycetales</taxon>
        <taxon>Saccharomycetaceae</taxon>
        <taxon>Zygosaccharomyces</taxon>
    </lineage>
</organism>
<keyword evidence="2" id="KW-0812">Transmembrane</keyword>
<dbReference type="Proteomes" id="UP000187013">
    <property type="component" value="Unassembled WGS sequence"/>
</dbReference>
<dbReference type="EMBL" id="BDGX01000051">
    <property type="protein sequence ID" value="GAV55720.1"/>
    <property type="molecule type" value="Genomic_DNA"/>
</dbReference>
<evidence type="ECO:0000259" key="3">
    <source>
        <dbReference type="PROSITE" id="PS50006"/>
    </source>
</evidence>
<feature type="region of interest" description="Disordered" evidence="1">
    <location>
        <begin position="171"/>
        <end position="201"/>
    </location>
</feature>
<evidence type="ECO:0000313" key="4">
    <source>
        <dbReference type="EMBL" id="GAV55720.1"/>
    </source>
</evidence>
<evidence type="ECO:0000256" key="1">
    <source>
        <dbReference type="SAM" id="MobiDB-lite"/>
    </source>
</evidence>
<keyword evidence="2" id="KW-0472">Membrane</keyword>
<feature type="region of interest" description="Disordered" evidence="1">
    <location>
        <begin position="236"/>
        <end position="275"/>
    </location>
</feature>